<accession>A0ABR8SDG2</accession>
<sequence length="153" mass="17144">MAVESFPEVIDAIFAKLAVRYGALWLRQWDGIDMNLVKSDWGSELVGFGENLEPLRYALRHLPERAPNVIQFRAIANQCPLPEFKQLPAPAADPAVVAEQLAKQTEIRKAITPREDSKEWARRLVARLNNGDNSISRYAAMSARMALGMEAKP</sequence>
<proteinExistence type="predicted"/>
<dbReference type="Proteomes" id="UP000634919">
    <property type="component" value="Unassembled WGS sequence"/>
</dbReference>
<comment type="caution">
    <text evidence="1">The sequence shown here is derived from an EMBL/GenBank/DDBJ whole genome shotgun (WGS) entry which is preliminary data.</text>
</comment>
<keyword evidence="2" id="KW-1185">Reference proteome</keyword>
<gene>
    <name evidence="1" type="ORF">H9646_13685</name>
</gene>
<organism evidence="1 2">
    <name type="scientific">Comamonas avium</name>
    <dbReference type="NCBI Taxonomy" id="2762231"/>
    <lineage>
        <taxon>Bacteria</taxon>
        <taxon>Pseudomonadati</taxon>
        <taxon>Pseudomonadota</taxon>
        <taxon>Betaproteobacteria</taxon>
        <taxon>Burkholderiales</taxon>
        <taxon>Comamonadaceae</taxon>
        <taxon>Comamonas</taxon>
    </lineage>
</organism>
<dbReference type="RefSeq" id="WP_191723922.1">
    <property type="nucleotide sequence ID" value="NZ_JACSQK010000006.1"/>
</dbReference>
<dbReference type="EMBL" id="JACSQK010000006">
    <property type="protein sequence ID" value="MBD7961525.1"/>
    <property type="molecule type" value="Genomic_DNA"/>
</dbReference>
<name>A0ABR8SDG2_9BURK</name>
<reference evidence="1 2" key="1">
    <citation type="submission" date="2020-08" db="EMBL/GenBank/DDBJ databases">
        <title>A Genomic Blueprint of the Chicken Gut Microbiome.</title>
        <authorList>
            <person name="Gilroy R."/>
            <person name="Ravi A."/>
            <person name="Getino M."/>
            <person name="Pursley I."/>
            <person name="Horton D.L."/>
            <person name="Alikhan N.-F."/>
            <person name="Baker D."/>
            <person name="Gharbi K."/>
            <person name="Hall N."/>
            <person name="Watson M."/>
            <person name="Adriaenssens E.M."/>
            <person name="Foster-Nyarko E."/>
            <person name="Jarju S."/>
            <person name="Secka A."/>
            <person name="Antonio M."/>
            <person name="Oren A."/>
            <person name="Chaudhuri R."/>
            <person name="La Ragione R.M."/>
            <person name="Hildebrand F."/>
            <person name="Pallen M.J."/>
        </authorList>
    </citation>
    <scope>NUCLEOTIDE SEQUENCE [LARGE SCALE GENOMIC DNA]</scope>
    <source>
        <strain evidence="1 2">Sa2CVA6</strain>
    </source>
</reference>
<evidence type="ECO:0000313" key="1">
    <source>
        <dbReference type="EMBL" id="MBD7961525.1"/>
    </source>
</evidence>
<evidence type="ECO:0000313" key="2">
    <source>
        <dbReference type="Proteomes" id="UP000634919"/>
    </source>
</evidence>
<protein>
    <submittedName>
        <fullName evidence="1">Uncharacterized protein</fullName>
    </submittedName>
</protein>